<dbReference type="Pfam" id="PF00512">
    <property type="entry name" value="HisKA"/>
    <property type="match status" value="1"/>
</dbReference>
<keyword evidence="13 15" id="KW-0472">Membrane</keyword>
<dbReference type="InterPro" id="IPR036097">
    <property type="entry name" value="HisK_dim/P_sf"/>
</dbReference>
<evidence type="ECO:0000256" key="6">
    <source>
        <dbReference type="ARBA" id="ARBA00022679"/>
    </source>
</evidence>
<evidence type="ECO:0000256" key="8">
    <source>
        <dbReference type="ARBA" id="ARBA00022741"/>
    </source>
</evidence>
<dbReference type="SUPFAM" id="SSF55874">
    <property type="entry name" value="ATPase domain of HSP90 chaperone/DNA topoisomerase II/histidine kinase"/>
    <property type="match status" value="1"/>
</dbReference>
<keyword evidence="9 17" id="KW-0418">Kinase</keyword>
<evidence type="ECO:0000256" key="12">
    <source>
        <dbReference type="ARBA" id="ARBA00023012"/>
    </source>
</evidence>
<dbReference type="EMBL" id="PYMH01000006">
    <property type="protein sequence ID" value="PSU33293.1"/>
    <property type="molecule type" value="Genomic_DNA"/>
</dbReference>
<dbReference type="EC" id="2.7.13.3" evidence="3"/>
<dbReference type="RefSeq" id="WP_107349504.1">
    <property type="nucleotide sequence ID" value="NZ_PYMH01000006.1"/>
</dbReference>
<keyword evidence="6" id="KW-0808">Transferase</keyword>
<comment type="catalytic activity">
    <reaction evidence="1">
        <text>ATP + protein L-histidine = ADP + protein N-phospho-L-histidine.</text>
        <dbReference type="EC" id="2.7.13.3"/>
    </reaction>
</comment>
<keyword evidence="7 15" id="KW-0812">Transmembrane</keyword>
<evidence type="ECO:0000256" key="10">
    <source>
        <dbReference type="ARBA" id="ARBA00022840"/>
    </source>
</evidence>
<dbReference type="PANTHER" id="PTHR45528:SF1">
    <property type="entry name" value="SENSOR HISTIDINE KINASE CPXA"/>
    <property type="match status" value="1"/>
</dbReference>
<dbReference type="InterPro" id="IPR036890">
    <property type="entry name" value="HATPase_C_sf"/>
</dbReference>
<feature type="transmembrane region" description="Helical" evidence="15">
    <location>
        <begin position="144"/>
        <end position="167"/>
    </location>
</feature>
<evidence type="ECO:0000256" key="9">
    <source>
        <dbReference type="ARBA" id="ARBA00022777"/>
    </source>
</evidence>
<gene>
    <name evidence="17" type="ORF">C9I99_13980</name>
</gene>
<evidence type="ECO:0000256" key="14">
    <source>
        <dbReference type="SAM" id="Coils"/>
    </source>
</evidence>
<dbReference type="OrthoDB" id="9121563at2"/>
<evidence type="ECO:0000256" key="11">
    <source>
        <dbReference type="ARBA" id="ARBA00022989"/>
    </source>
</evidence>
<comment type="subcellular location">
    <subcellularLocation>
        <location evidence="2">Cell membrane</location>
        <topology evidence="2">Multi-pass membrane protein</topology>
    </subcellularLocation>
</comment>
<dbReference type="GO" id="GO:0000155">
    <property type="term" value="F:phosphorelay sensor kinase activity"/>
    <property type="evidence" value="ECO:0007669"/>
    <property type="project" value="InterPro"/>
</dbReference>
<protein>
    <recommendedName>
        <fullName evidence="3">histidine kinase</fullName>
        <ecNumber evidence="3">2.7.13.3</ecNumber>
    </recommendedName>
</protein>
<proteinExistence type="predicted"/>
<feature type="coiled-coil region" evidence="14">
    <location>
        <begin position="256"/>
        <end position="283"/>
    </location>
</feature>
<organism evidence="17 18">
    <name type="scientific">Photobacterium lutimaris</name>
    <dbReference type="NCBI Taxonomy" id="388278"/>
    <lineage>
        <taxon>Bacteria</taxon>
        <taxon>Pseudomonadati</taxon>
        <taxon>Pseudomonadota</taxon>
        <taxon>Gammaproteobacteria</taxon>
        <taxon>Vibrionales</taxon>
        <taxon>Vibrionaceae</taxon>
        <taxon>Photobacterium</taxon>
    </lineage>
</organism>
<evidence type="ECO:0000256" key="3">
    <source>
        <dbReference type="ARBA" id="ARBA00012438"/>
    </source>
</evidence>
<reference evidence="17 18" key="1">
    <citation type="submission" date="2018-03" db="EMBL/GenBank/DDBJ databases">
        <title>Whole genome sequencing of Histamine producing bacteria.</title>
        <authorList>
            <person name="Butler K."/>
        </authorList>
    </citation>
    <scope>NUCLEOTIDE SEQUENCE [LARGE SCALE GENOMIC DNA]</scope>
    <source>
        <strain evidence="17 18">JCM 13586</strain>
    </source>
</reference>
<keyword evidence="11 15" id="KW-1133">Transmembrane helix</keyword>
<dbReference type="SMART" id="SM00388">
    <property type="entry name" value="HisKA"/>
    <property type="match status" value="1"/>
</dbReference>
<sequence>MAKDTDSKPKSYPSIYRKIRWSFGIPTLIMFTLFWSMIYLAENELEIISLHHWLDTEASRYSRDYQRFGDQAQLPNEKEFYSYWSKEAPPSWLSSYQEPGFYEHLLDKEDKHFIVTEHPSGDGLFYIVFQDDADDYLDEYEARLHVMTFSLGGLVSLAVLIYSWYFVKSVSRPLETIEHKIRNMPPNQPDFMVETDYKETREIEQALHESKVDIARYFQREHDFSRFASHELRTPIMVIQGSAELLSKVPDQPPVAIKAINRLQKASEEMRELTEAFLLLGKESVDQHHFGTYQLEHNLRQQLDIMSPIFAKQDASYVLEIMSPSTISAPESFINIVMNNLIKNAFSYSIGDIEIQLFGNELTIINRHDGNETFNAGYGCGLVIVERICEKMGWQFATEDNNTHFKTTVVFRQLDNSRNGENAN</sequence>
<evidence type="ECO:0000256" key="5">
    <source>
        <dbReference type="ARBA" id="ARBA00022553"/>
    </source>
</evidence>
<dbReference type="GO" id="GO:0005524">
    <property type="term" value="F:ATP binding"/>
    <property type="evidence" value="ECO:0007669"/>
    <property type="project" value="UniProtKB-KW"/>
</dbReference>
<dbReference type="Gene3D" id="1.10.287.130">
    <property type="match status" value="1"/>
</dbReference>
<evidence type="ECO:0000256" key="7">
    <source>
        <dbReference type="ARBA" id="ARBA00022692"/>
    </source>
</evidence>
<dbReference type="SUPFAM" id="SSF47384">
    <property type="entry name" value="Homodimeric domain of signal transducing histidine kinase"/>
    <property type="match status" value="1"/>
</dbReference>
<keyword evidence="4" id="KW-1003">Cell membrane</keyword>
<keyword evidence="8" id="KW-0547">Nucleotide-binding</keyword>
<comment type="caution">
    <text evidence="17">The sequence shown here is derived from an EMBL/GenBank/DDBJ whole genome shotgun (WGS) entry which is preliminary data.</text>
</comment>
<keyword evidence="10" id="KW-0067">ATP-binding</keyword>
<dbReference type="InterPro" id="IPR050398">
    <property type="entry name" value="HssS/ArlS-like"/>
</dbReference>
<evidence type="ECO:0000256" key="1">
    <source>
        <dbReference type="ARBA" id="ARBA00000085"/>
    </source>
</evidence>
<evidence type="ECO:0000256" key="13">
    <source>
        <dbReference type="ARBA" id="ARBA00023136"/>
    </source>
</evidence>
<evidence type="ECO:0000256" key="4">
    <source>
        <dbReference type="ARBA" id="ARBA00022475"/>
    </source>
</evidence>
<evidence type="ECO:0000256" key="15">
    <source>
        <dbReference type="SAM" id="Phobius"/>
    </source>
</evidence>
<evidence type="ECO:0000313" key="18">
    <source>
        <dbReference type="Proteomes" id="UP000241222"/>
    </source>
</evidence>
<dbReference type="InterPro" id="IPR003661">
    <property type="entry name" value="HisK_dim/P_dom"/>
</dbReference>
<keyword evidence="5" id="KW-0597">Phosphoprotein</keyword>
<dbReference type="GO" id="GO:0005886">
    <property type="term" value="C:plasma membrane"/>
    <property type="evidence" value="ECO:0007669"/>
    <property type="project" value="UniProtKB-SubCell"/>
</dbReference>
<keyword evidence="12" id="KW-0902">Two-component regulatory system</keyword>
<dbReference type="Proteomes" id="UP000241222">
    <property type="component" value="Unassembled WGS sequence"/>
</dbReference>
<dbReference type="AlphaFoldDB" id="A0A2T3IXP3"/>
<dbReference type="CDD" id="cd00082">
    <property type="entry name" value="HisKA"/>
    <property type="match status" value="1"/>
</dbReference>
<evidence type="ECO:0000256" key="2">
    <source>
        <dbReference type="ARBA" id="ARBA00004651"/>
    </source>
</evidence>
<accession>A0A2T3IXP3</accession>
<feature type="transmembrane region" description="Helical" evidence="15">
    <location>
        <begin position="21"/>
        <end position="41"/>
    </location>
</feature>
<evidence type="ECO:0000259" key="16">
    <source>
        <dbReference type="SMART" id="SM00388"/>
    </source>
</evidence>
<feature type="domain" description="Signal transduction histidine kinase dimerisation/phosphoacceptor" evidence="16">
    <location>
        <begin position="220"/>
        <end position="286"/>
    </location>
</feature>
<keyword evidence="14" id="KW-0175">Coiled coil</keyword>
<evidence type="ECO:0000313" key="17">
    <source>
        <dbReference type="EMBL" id="PSU33293.1"/>
    </source>
</evidence>
<name>A0A2T3IXP3_9GAMM</name>
<keyword evidence="18" id="KW-1185">Reference proteome</keyword>
<dbReference type="PANTHER" id="PTHR45528">
    <property type="entry name" value="SENSOR HISTIDINE KINASE CPXA"/>
    <property type="match status" value="1"/>
</dbReference>